<dbReference type="InterPro" id="IPR011545">
    <property type="entry name" value="DEAD/DEAH_box_helicase_dom"/>
</dbReference>
<keyword evidence="6" id="KW-0067">ATP-binding</keyword>
<gene>
    <name evidence="13" type="ORF">PSFLO_04323</name>
</gene>
<comment type="function">
    <text evidence="1">ATP-binding RNA helicase involved in the biogenesis of 60S ribosomal subunits and is required for the normal formation of 25S and 5.8S rRNAs.</text>
</comment>
<dbReference type="InterPro" id="IPR050079">
    <property type="entry name" value="DEAD_box_RNA_helicase"/>
</dbReference>
<feature type="domain" description="Helicase ATP-binding" evidence="11">
    <location>
        <begin position="74"/>
        <end position="259"/>
    </location>
</feature>
<keyword evidence="4" id="KW-0378">Hydrolase</keyword>
<evidence type="ECO:0000256" key="1">
    <source>
        <dbReference type="ARBA" id="ARBA00003706"/>
    </source>
</evidence>
<dbReference type="GO" id="GO:0005524">
    <property type="term" value="F:ATP binding"/>
    <property type="evidence" value="ECO:0007669"/>
    <property type="project" value="UniProtKB-KW"/>
</dbReference>
<comment type="similarity">
    <text evidence="8">Belongs to the DEAD box helicase family. DDX56/DBP9 subfamily.</text>
</comment>
<dbReference type="InterPro" id="IPR001650">
    <property type="entry name" value="Helicase_C-like"/>
</dbReference>
<evidence type="ECO:0000259" key="11">
    <source>
        <dbReference type="PROSITE" id="PS51192"/>
    </source>
</evidence>
<dbReference type="Pfam" id="PF00271">
    <property type="entry name" value="Helicase_C"/>
    <property type="match status" value="2"/>
</dbReference>
<reference evidence="13 14" key="1">
    <citation type="submission" date="2018-03" db="EMBL/GenBank/DDBJ databases">
        <authorList>
            <person name="Guldener U."/>
        </authorList>
    </citation>
    <scope>NUCLEOTIDE SEQUENCE [LARGE SCALE GENOMIC DNA]</scope>
    <source>
        <strain evidence="13 14">DAOM196992</strain>
    </source>
</reference>
<dbReference type="GO" id="GO:0003724">
    <property type="term" value="F:RNA helicase activity"/>
    <property type="evidence" value="ECO:0007669"/>
    <property type="project" value="UniProtKB-EC"/>
</dbReference>
<feature type="compositionally biased region" description="Gly residues" evidence="10">
    <location>
        <begin position="428"/>
        <end position="437"/>
    </location>
</feature>
<evidence type="ECO:0000256" key="4">
    <source>
        <dbReference type="ARBA" id="ARBA00022801"/>
    </source>
</evidence>
<feature type="domain" description="Helicase C-terminal" evidence="12">
    <location>
        <begin position="270"/>
        <end position="524"/>
    </location>
</feature>
<proteinExistence type="inferred from homology"/>
<dbReference type="Gene3D" id="3.40.50.300">
    <property type="entry name" value="P-loop containing nucleotide triphosphate hydrolases"/>
    <property type="match status" value="2"/>
</dbReference>
<dbReference type="CDD" id="cd18787">
    <property type="entry name" value="SF2_C_DEAD"/>
    <property type="match status" value="1"/>
</dbReference>
<evidence type="ECO:0000256" key="7">
    <source>
        <dbReference type="ARBA" id="ARBA00022884"/>
    </source>
</evidence>
<keyword evidence="14" id="KW-1185">Reference proteome</keyword>
<dbReference type="EC" id="3.6.4.13" evidence="2"/>
<keyword evidence="7" id="KW-0694">RNA-binding</keyword>
<feature type="compositionally biased region" description="Low complexity" evidence="10">
    <location>
        <begin position="413"/>
        <end position="427"/>
    </location>
</feature>
<dbReference type="InterPro" id="IPR014001">
    <property type="entry name" value="Helicase_ATP-bd"/>
</dbReference>
<dbReference type="Pfam" id="PF00270">
    <property type="entry name" value="DEAD"/>
    <property type="match status" value="1"/>
</dbReference>
<dbReference type="EMBL" id="OOIP01000011">
    <property type="protein sequence ID" value="SPO38844.1"/>
    <property type="molecule type" value="Genomic_DNA"/>
</dbReference>
<comment type="catalytic activity">
    <reaction evidence="9">
        <text>ATP + H2O = ADP + phosphate + H(+)</text>
        <dbReference type="Rhea" id="RHEA:13065"/>
        <dbReference type="ChEBI" id="CHEBI:15377"/>
        <dbReference type="ChEBI" id="CHEBI:15378"/>
        <dbReference type="ChEBI" id="CHEBI:30616"/>
        <dbReference type="ChEBI" id="CHEBI:43474"/>
        <dbReference type="ChEBI" id="CHEBI:456216"/>
        <dbReference type="EC" id="3.6.4.13"/>
    </reaction>
</comment>
<dbReference type="Proteomes" id="UP000323386">
    <property type="component" value="Unassembled WGS sequence"/>
</dbReference>
<feature type="compositionally biased region" description="Acidic residues" evidence="10">
    <location>
        <begin position="364"/>
        <end position="386"/>
    </location>
</feature>
<accession>A0A5C3F2W6</accession>
<evidence type="ECO:0000256" key="5">
    <source>
        <dbReference type="ARBA" id="ARBA00022806"/>
    </source>
</evidence>
<evidence type="ECO:0000313" key="14">
    <source>
        <dbReference type="Proteomes" id="UP000323386"/>
    </source>
</evidence>
<evidence type="ECO:0000259" key="12">
    <source>
        <dbReference type="PROSITE" id="PS51194"/>
    </source>
</evidence>
<dbReference type="SMART" id="SM00487">
    <property type="entry name" value="DEXDc"/>
    <property type="match status" value="1"/>
</dbReference>
<evidence type="ECO:0000256" key="3">
    <source>
        <dbReference type="ARBA" id="ARBA00022741"/>
    </source>
</evidence>
<dbReference type="PROSITE" id="PS51192">
    <property type="entry name" value="HELICASE_ATP_BIND_1"/>
    <property type="match status" value="1"/>
</dbReference>
<evidence type="ECO:0000256" key="9">
    <source>
        <dbReference type="ARBA" id="ARBA00047984"/>
    </source>
</evidence>
<keyword evidence="5 13" id="KW-0347">Helicase</keyword>
<protein>
    <recommendedName>
        <fullName evidence="2">RNA helicase</fullName>
        <ecNumber evidence="2">3.6.4.13</ecNumber>
    </recommendedName>
</protein>
<dbReference type="GO" id="GO:0016787">
    <property type="term" value="F:hydrolase activity"/>
    <property type="evidence" value="ECO:0007669"/>
    <property type="project" value="UniProtKB-KW"/>
</dbReference>
<dbReference type="GO" id="GO:0003723">
    <property type="term" value="F:RNA binding"/>
    <property type="evidence" value="ECO:0007669"/>
    <property type="project" value="UniProtKB-KW"/>
</dbReference>
<organism evidence="13 14">
    <name type="scientific">Pseudozyma flocculosa</name>
    <dbReference type="NCBI Taxonomy" id="84751"/>
    <lineage>
        <taxon>Eukaryota</taxon>
        <taxon>Fungi</taxon>
        <taxon>Dikarya</taxon>
        <taxon>Basidiomycota</taxon>
        <taxon>Ustilaginomycotina</taxon>
        <taxon>Ustilaginomycetes</taxon>
        <taxon>Ustilaginales</taxon>
        <taxon>Ustilaginaceae</taxon>
        <taxon>Pseudozyma</taxon>
    </lineage>
</organism>
<dbReference type="GO" id="GO:0005829">
    <property type="term" value="C:cytosol"/>
    <property type="evidence" value="ECO:0007669"/>
    <property type="project" value="TreeGrafter"/>
</dbReference>
<sequence length="653" mass="71102">MSHSPPTHTHVAAAAERAVDDHADDHTQAAPSSSKQPTAQHGFNAFAHLLDPRILRSLAALGFGSPTPVQKEAIPLALAGKDILARASTGSGKTLAYGLPVLQKVIDAKKSLSRSDPAYQATRAVVLVPTRELSEQVTGQIGALLEYCRDQVSIANIARDASSSVQKLLLSERPDIVVATPSRALAYLQSKSLHLAASLESLVIDEADLILSYGHDDDVRALLGGGFLPKSFQSYLMSATMTSDVQKLKGLVMRNPAILKVQDDVATASNLTQYYATVSEEDKFLLTYVILKLRLIKGKCILFVNDVDRCYRLRLFLEQFGLRSVVLNKELPINSRFHIVQEFNKGVYDYLIATDETSIRTAERDDDDEEGEEKGADASDDDDDNDNATAEAKQSDEDPTATPSKKRKRDAAAKSAAADVASSSKSKNGGGGTGTGTGKSAEFGVSRGIDFVAVSCVINFDLPTSVRSYTHRVGRTARAGATGTSLSFVVPADMVRKHKIIASPTSALDAKVWPRIERAQRARGGVKEWKFDKKQVEGFRYRMQDALRSVTKLSIREARIRELKEEVLKSEKLKAFFEDNPTDLAYLRHDKILGKQTRLQAHMKHVPSYLRPRIVGIKPSPSSSSSSINEGAGKDGEVGFVAKKAKTQPPLCK</sequence>
<evidence type="ECO:0000313" key="13">
    <source>
        <dbReference type="EMBL" id="SPO38844.1"/>
    </source>
</evidence>
<feature type="region of interest" description="Disordered" evidence="10">
    <location>
        <begin position="359"/>
        <end position="438"/>
    </location>
</feature>
<evidence type="ECO:0000256" key="2">
    <source>
        <dbReference type="ARBA" id="ARBA00012552"/>
    </source>
</evidence>
<name>A0A5C3F2W6_9BASI</name>
<dbReference type="PROSITE" id="PS51194">
    <property type="entry name" value="HELICASE_CTER"/>
    <property type="match status" value="1"/>
</dbReference>
<evidence type="ECO:0000256" key="8">
    <source>
        <dbReference type="ARBA" id="ARBA00038041"/>
    </source>
</evidence>
<feature type="region of interest" description="Disordered" evidence="10">
    <location>
        <begin position="614"/>
        <end position="653"/>
    </location>
</feature>
<evidence type="ECO:0000256" key="6">
    <source>
        <dbReference type="ARBA" id="ARBA00022840"/>
    </source>
</evidence>
<dbReference type="InterPro" id="IPR027417">
    <property type="entry name" value="P-loop_NTPase"/>
</dbReference>
<dbReference type="AlphaFoldDB" id="A0A5C3F2W6"/>
<dbReference type="CDD" id="cd17961">
    <property type="entry name" value="DEADc_DDX56"/>
    <property type="match status" value="1"/>
</dbReference>
<dbReference type="PANTHER" id="PTHR47959:SF21">
    <property type="entry name" value="DEAD-BOX HELICASE 56"/>
    <property type="match status" value="1"/>
</dbReference>
<dbReference type="SUPFAM" id="SSF52540">
    <property type="entry name" value="P-loop containing nucleoside triphosphate hydrolases"/>
    <property type="match status" value="2"/>
</dbReference>
<keyword evidence="3" id="KW-0547">Nucleotide-binding</keyword>
<dbReference type="OrthoDB" id="1191041at2759"/>
<dbReference type="SMART" id="SM00490">
    <property type="entry name" value="HELICc"/>
    <property type="match status" value="1"/>
</dbReference>
<dbReference type="PANTHER" id="PTHR47959">
    <property type="entry name" value="ATP-DEPENDENT RNA HELICASE RHLE-RELATED"/>
    <property type="match status" value="1"/>
</dbReference>
<evidence type="ECO:0000256" key="10">
    <source>
        <dbReference type="SAM" id="MobiDB-lite"/>
    </source>
</evidence>